<feature type="domain" description="NmrA-like" evidence="3">
    <location>
        <begin position="10"/>
        <end position="154"/>
    </location>
</feature>
<evidence type="ECO:0000313" key="4">
    <source>
        <dbReference type="EMBL" id="KAJ5199116.1"/>
    </source>
</evidence>
<evidence type="ECO:0000256" key="2">
    <source>
        <dbReference type="ARBA" id="ARBA00023002"/>
    </source>
</evidence>
<sequence length="295" mass="32542">MKKKSSSSVSKKVIIVGATGNLGPHLVSAIDSEPRFQVSILCRDSSDCSKFPQHIPVHRVDNYDASDTNLVEILTGQDVIISAIATNAVLQQKAIINAAVKAGVKHFVPSEYGHDTRNERAAPLLPPCFFTHKKQIVEYLQSKEAEGLKWTPFVTGPFFETQAVLLKDYGDHHWSTTTLSTVALAVKNAISAPAEIVNKYLFVESFNVSQNKILSSVESLTEAKWDVRYHDAGEQRQLASEKLSRRDYSGLTTLMGYVTCVGGYGGDYMQYEESANVLLSLPRESLDSALKKMVK</sequence>
<dbReference type="CDD" id="cd05259">
    <property type="entry name" value="PCBER_SDR_a"/>
    <property type="match status" value="1"/>
</dbReference>
<dbReference type="Pfam" id="PF05368">
    <property type="entry name" value="NmrA"/>
    <property type="match status" value="1"/>
</dbReference>
<dbReference type="InterPro" id="IPR051609">
    <property type="entry name" value="NmrA/Isoflavone_reductase-like"/>
</dbReference>
<keyword evidence="2" id="KW-0560">Oxidoreductase</keyword>
<evidence type="ECO:0000259" key="3">
    <source>
        <dbReference type="Pfam" id="PF05368"/>
    </source>
</evidence>
<dbReference type="InterPro" id="IPR045312">
    <property type="entry name" value="PCBER-like"/>
</dbReference>
<reference evidence="4" key="1">
    <citation type="submission" date="2022-11" db="EMBL/GenBank/DDBJ databases">
        <authorList>
            <person name="Petersen C."/>
        </authorList>
    </citation>
    <scope>NUCLEOTIDE SEQUENCE</scope>
    <source>
        <strain evidence="4">IBT 16849</strain>
    </source>
</reference>
<evidence type="ECO:0000256" key="1">
    <source>
        <dbReference type="ARBA" id="ARBA00022857"/>
    </source>
</evidence>
<dbReference type="PANTHER" id="PTHR47706">
    <property type="entry name" value="NMRA-LIKE FAMILY PROTEIN"/>
    <property type="match status" value="1"/>
</dbReference>
<dbReference type="InterPro" id="IPR036291">
    <property type="entry name" value="NAD(P)-bd_dom_sf"/>
</dbReference>
<dbReference type="InterPro" id="IPR008030">
    <property type="entry name" value="NmrA-like"/>
</dbReference>
<name>A0A9W9JN72_9EURO</name>
<dbReference type="Proteomes" id="UP001150879">
    <property type="component" value="Unassembled WGS sequence"/>
</dbReference>
<dbReference type="GO" id="GO:0016491">
    <property type="term" value="F:oxidoreductase activity"/>
    <property type="evidence" value="ECO:0007669"/>
    <property type="project" value="UniProtKB-KW"/>
</dbReference>
<reference evidence="4" key="2">
    <citation type="journal article" date="2023" name="IMA Fungus">
        <title>Comparative genomic study of the Penicillium genus elucidates a diverse pangenome and 15 lateral gene transfer events.</title>
        <authorList>
            <person name="Petersen C."/>
            <person name="Sorensen T."/>
            <person name="Nielsen M.R."/>
            <person name="Sondergaard T.E."/>
            <person name="Sorensen J.L."/>
            <person name="Fitzpatrick D.A."/>
            <person name="Frisvad J.C."/>
            <person name="Nielsen K.L."/>
        </authorList>
    </citation>
    <scope>NUCLEOTIDE SEQUENCE</scope>
    <source>
        <strain evidence="4">IBT 16849</strain>
    </source>
</reference>
<evidence type="ECO:0000313" key="5">
    <source>
        <dbReference type="Proteomes" id="UP001150879"/>
    </source>
</evidence>
<dbReference type="SUPFAM" id="SSF51735">
    <property type="entry name" value="NAD(P)-binding Rossmann-fold domains"/>
    <property type="match status" value="1"/>
</dbReference>
<dbReference type="EMBL" id="JAPQKP010000003">
    <property type="protein sequence ID" value="KAJ5199116.1"/>
    <property type="molecule type" value="Genomic_DNA"/>
</dbReference>
<accession>A0A9W9JN72</accession>
<dbReference type="AlphaFoldDB" id="A0A9W9JN72"/>
<proteinExistence type="predicted"/>
<comment type="caution">
    <text evidence="4">The sequence shown here is derived from an EMBL/GenBank/DDBJ whole genome shotgun (WGS) entry which is preliminary data.</text>
</comment>
<protein>
    <recommendedName>
        <fullName evidence="3">NmrA-like domain-containing protein</fullName>
    </recommendedName>
</protein>
<keyword evidence="1" id="KW-0521">NADP</keyword>
<organism evidence="4 5">
    <name type="scientific">Penicillium cf. griseofulvum</name>
    <dbReference type="NCBI Taxonomy" id="2972120"/>
    <lineage>
        <taxon>Eukaryota</taxon>
        <taxon>Fungi</taxon>
        <taxon>Dikarya</taxon>
        <taxon>Ascomycota</taxon>
        <taxon>Pezizomycotina</taxon>
        <taxon>Eurotiomycetes</taxon>
        <taxon>Eurotiomycetidae</taxon>
        <taxon>Eurotiales</taxon>
        <taxon>Aspergillaceae</taxon>
        <taxon>Penicillium</taxon>
    </lineage>
</organism>
<gene>
    <name evidence="4" type="ORF">N7472_004320</name>
</gene>
<dbReference type="PANTHER" id="PTHR47706:SF9">
    <property type="entry name" value="NMRA-LIKE DOMAIN-CONTAINING PROTEIN-RELATED"/>
    <property type="match status" value="1"/>
</dbReference>
<dbReference type="Gene3D" id="3.40.50.720">
    <property type="entry name" value="NAD(P)-binding Rossmann-like Domain"/>
    <property type="match status" value="1"/>
</dbReference>
<keyword evidence="5" id="KW-1185">Reference proteome</keyword>